<dbReference type="InterPro" id="IPR019734">
    <property type="entry name" value="TPR_rpt"/>
</dbReference>
<gene>
    <name evidence="4" type="ORF">GUITHDRAFT_166914</name>
</gene>
<evidence type="ECO:0000256" key="3">
    <source>
        <dbReference type="SAM" id="Phobius"/>
    </source>
</evidence>
<keyword evidence="1" id="KW-0677">Repeat</keyword>
<dbReference type="InterPro" id="IPR039663">
    <property type="entry name" value="AIP/AIPL1/TTC9"/>
</dbReference>
<dbReference type="PANTHER" id="PTHR11242:SF0">
    <property type="entry name" value="TPR_REGION DOMAIN-CONTAINING PROTEIN"/>
    <property type="match status" value="1"/>
</dbReference>
<dbReference type="EnsemblProtists" id="EKX31326">
    <property type="protein sequence ID" value="EKX31326"/>
    <property type="gene ID" value="GUITHDRAFT_166914"/>
</dbReference>
<keyword evidence="3" id="KW-0472">Membrane</keyword>
<reference evidence="5" key="3">
    <citation type="submission" date="2015-06" db="UniProtKB">
        <authorList>
            <consortium name="EnsemblProtists"/>
        </authorList>
    </citation>
    <scope>IDENTIFICATION</scope>
</reference>
<dbReference type="HOGENOM" id="CLU_708733_0_0_1"/>
<keyword evidence="3" id="KW-1133">Transmembrane helix</keyword>
<dbReference type="SMART" id="SM00028">
    <property type="entry name" value="TPR"/>
    <property type="match status" value="3"/>
</dbReference>
<dbReference type="KEGG" id="gtt:GUITHDRAFT_166914"/>
<organism evidence="4">
    <name type="scientific">Guillardia theta (strain CCMP2712)</name>
    <name type="common">Cryptophyte</name>
    <dbReference type="NCBI Taxonomy" id="905079"/>
    <lineage>
        <taxon>Eukaryota</taxon>
        <taxon>Cryptophyceae</taxon>
        <taxon>Pyrenomonadales</taxon>
        <taxon>Geminigeraceae</taxon>
        <taxon>Guillardia</taxon>
    </lineage>
</organism>
<accession>L1I533</accession>
<dbReference type="EMBL" id="JH993302">
    <property type="protein sequence ID" value="EKX31326.1"/>
    <property type="molecule type" value="Genomic_DNA"/>
</dbReference>
<protein>
    <submittedName>
        <fullName evidence="4 5">Uncharacterized protein</fullName>
    </submittedName>
</protein>
<keyword evidence="2" id="KW-0802">TPR repeat</keyword>
<feature type="transmembrane region" description="Helical" evidence="3">
    <location>
        <begin position="163"/>
        <end position="186"/>
    </location>
</feature>
<dbReference type="Gene3D" id="1.25.40.10">
    <property type="entry name" value="Tetratricopeptide repeat domain"/>
    <property type="match status" value="1"/>
</dbReference>
<evidence type="ECO:0000313" key="4">
    <source>
        <dbReference type="EMBL" id="EKX31326.1"/>
    </source>
</evidence>
<reference evidence="4 6" key="1">
    <citation type="journal article" date="2012" name="Nature">
        <title>Algal genomes reveal evolutionary mosaicism and the fate of nucleomorphs.</title>
        <authorList>
            <consortium name="DOE Joint Genome Institute"/>
            <person name="Curtis B.A."/>
            <person name="Tanifuji G."/>
            <person name="Burki F."/>
            <person name="Gruber A."/>
            <person name="Irimia M."/>
            <person name="Maruyama S."/>
            <person name="Arias M.C."/>
            <person name="Ball S.G."/>
            <person name="Gile G.H."/>
            <person name="Hirakawa Y."/>
            <person name="Hopkins J.F."/>
            <person name="Kuo A."/>
            <person name="Rensing S.A."/>
            <person name="Schmutz J."/>
            <person name="Symeonidi A."/>
            <person name="Elias M."/>
            <person name="Eveleigh R.J."/>
            <person name="Herman E.K."/>
            <person name="Klute M.J."/>
            <person name="Nakayama T."/>
            <person name="Obornik M."/>
            <person name="Reyes-Prieto A."/>
            <person name="Armbrust E.V."/>
            <person name="Aves S.J."/>
            <person name="Beiko R.G."/>
            <person name="Coutinho P."/>
            <person name="Dacks J.B."/>
            <person name="Durnford D.G."/>
            <person name="Fast N.M."/>
            <person name="Green B.R."/>
            <person name="Grisdale C.J."/>
            <person name="Hempel F."/>
            <person name="Henrissat B."/>
            <person name="Hoppner M.P."/>
            <person name="Ishida K."/>
            <person name="Kim E."/>
            <person name="Koreny L."/>
            <person name="Kroth P.G."/>
            <person name="Liu Y."/>
            <person name="Malik S.B."/>
            <person name="Maier U.G."/>
            <person name="McRose D."/>
            <person name="Mock T."/>
            <person name="Neilson J.A."/>
            <person name="Onodera N.T."/>
            <person name="Poole A.M."/>
            <person name="Pritham E.J."/>
            <person name="Richards T.A."/>
            <person name="Rocap G."/>
            <person name="Roy S.W."/>
            <person name="Sarai C."/>
            <person name="Schaack S."/>
            <person name="Shirato S."/>
            <person name="Slamovits C.H."/>
            <person name="Spencer D.F."/>
            <person name="Suzuki S."/>
            <person name="Worden A.Z."/>
            <person name="Zauner S."/>
            <person name="Barry K."/>
            <person name="Bell C."/>
            <person name="Bharti A.K."/>
            <person name="Crow J.A."/>
            <person name="Grimwood J."/>
            <person name="Kramer R."/>
            <person name="Lindquist E."/>
            <person name="Lucas S."/>
            <person name="Salamov A."/>
            <person name="McFadden G.I."/>
            <person name="Lane C.E."/>
            <person name="Keeling P.J."/>
            <person name="Gray M.W."/>
            <person name="Grigoriev I.V."/>
            <person name="Archibald J.M."/>
        </authorList>
    </citation>
    <scope>NUCLEOTIDE SEQUENCE</scope>
    <source>
        <strain evidence="4 6">CCMP2712</strain>
    </source>
</reference>
<dbReference type="PANTHER" id="PTHR11242">
    <property type="entry name" value="ARYL HYDROCARBON RECEPTOR INTERACTING PROTEIN RELATED"/>
    <property type="match status" value="1"/>
</dbReference>
<keyword evidence="3" id="KW-0812">Transmembrane</keyword>
<dbReference type="PaxDb" id="55529-EKX31326"/>
<dbReference type="Proteomes" id="UP000011087">
    <property type="component" value="Unassembled WGS sequence"/>
</dbReference>
<evidence type="ECO:0000256" key="2">
    <source>
        <dbReference type="ARBA" id="ARBA00022803"/>
    </source>
</evidence>
<dbReference type="AlphaFoldDB" id="L1I533"/>
<dbReference type="SUPFAM" id="SSF48452">
    <property type="entry name" value="TPR-like"/>
    <property type="match status" value="1"/>
</dbReference>
<reference evidence="6" key="2">
    <citation type="submission" date="2012-11" db="EMBL/GenBank/DDBJ databases">
        <authorList>
            <person name="Kuo A."/>
            <person name="Curtis B.A."/>
            <person name="Tanifuji G."/>
            <person name="Burki F."/>
            <person name="Gruber A."/>
            <person name="Irimia M."/>
            <person name="Maruyama S."/>
            <person name="Arias M.C."/>
            <person name="Ball S.G."/>
            <person name="Gile G.H."/>
            <person name="Hirakawa Y."/>
            <person name="Hopkins J.F."/>
            <person name="Rensing S.A."/>
            <person name="Schmutz J."/>
            <person name="Symeonidi A."/>
            <person name="Elias M."/>
            <person name="Eveleigh R.J."/>
            <person name="Herman E.K."/>
            <person name="Klute M.J."/>
            <person name="Nakayama T."/>
            <person name="Obornik M."/>
            <person name="Reyes-Prieto A."/>
            <person name="Armbrust E.V."/>
            <person name="Aves S.J."/>
            <person name="Beiko R.G."/>
            <person name="Coutinho P."/>
            <person name="Dacks J.B."/>
            <person name="Durnford D.G."/>
            <person name="Fast N.M."/>
            <person name="Green B.R."/>
            <person name="Grisdale C."/>
            <person name="Hempe F."/>
            <person name="Henrissat B."/>
            <person name="Hoppner M.P."/>
            <person name="Ishida K.-I."/>
            <person name="Kim E."/>
            <person name="Koreny L."/>
            <person name="Kroth P.G."/>
            <person name="Liu Y."/>
            <person name="Malik S.-B."/>
            <person name="Maier U.G."/>
            <person name="McRose D."/>
            <person name="Mock T."/>
            <person name="Neilson J.A."/>
            <person name="Onodera N.T."/>
            <person name="Poole A.M."/>
            <person name="Pritham E.J."/>
            <person name="Richards T.A."/>
            <person name="Rocap G."/>
            <person name="Roy S.W."/>
            <person name="Sarai C."/>
            <person name="Schaack S."/>
            <person name="Shirato S."/>
            <person name="Slamovits C.H."/>
            <person name="Spencer D.F."/>
            <person name="Suzuki S."/>
            <person name="Worden A.Z."/>
            <person name="Zauner S."/>
            <person name="Barry K."/>
            <person name="Bell C."/>
            <person name="Bharti A.K."/>
            <person name="Crow J.A."/>
            <person name="Grimwood J."/>
            <person name="Kramer R."/>
            <person name="Lindquist E."/>
            <person name="Lucas S."/>
            <person name="Salamov A."/>
            <person name="McFadden G.I."/>
            <person name="Lane C.E."/>
            <person name="Keeling P.J."/>
            <person name="Gray M.W."/>
            <person name="Grigoriev I.V."/>
            <person name="Archibald J.M."/>
        </authorList>
    </citation>
    <scope>NUCLEOTIDE SEQUENCE</scope>
    <source>
        <strain evidence="6">CCMP2712</strain>
    </source>
</reference>
<evidence type="ECO:0000313" key="6">
    <source>
        <dbReference type="Proteomes" id="UP000011087"/>
    </source>
</evidence>
<feature type="transmembrane region" description="Helical" evidence="3">
    <location>
        <begin position="198"/>
        <end position="222"/>
    </location>
</feature>
<proteinExistence type="predicted"/>
<dbReference type="RefSeq" id="XP_005818306.1">
    <property type="nucleotide sequence ID" value="XM_005818249.1"/>
</dbReference>
<dbReference type="InterPro" id="IPR011990">
    <property type="entry name" value="TPR-like_helical_dom_sf"/>
</dbReference>
<sequence>MASEALARSGEAKRRGDGLHAAQRYPEALQEFAEALRVLDQFEANTPEMQEEEERKVGIMRTFLLQNKASCYHRMKRHQDAITACTSALEEDPCCDQAMLLRARCHLETSDWAAAYRDFSAVLDAKPNMQEAREKISWINTHYPAVVRRARDRRSSSENRFAVSFRIVFHFVLSVAWLSSALMLALHASDYVGDLSRGYLAIITAISLVAALLDPVYVLLFTPSTSLRSQTTEFAAVAVSRACTLAIWNILVPELHDGDSLHRHVTSRDRFLCNGLAVSSVMEALLLHPLALIEQFVEVPQDPKRVCARLRLLALACRLFAEYAVVWMCHVYERAYGDVKIFAAWEAQHVNVLQLSLVLYPVVATFFFHRHLNELESLARSRRRAHSKSR</sequence>
<evidence type="ECO:0000313" key="5">
    <source>
        <dbReference type="EnsemblProtists" id="EKX31326"/>
    </source>
</evidence>
<name>L1I533_GUITC</name>
<dbReference type="OrthoDB" id="2942533at2759"/>
<dbReference type="GeneID" id="17288046"/>
<evidence type="ECO:0000256" key="1">
    <source>
        <dbReference type="ARBA" id="ARBA00022737"/>
    </source>
</evidence>
<keyword evidence="6" id="KW-1185">Reference proteome</keyword>